<organism evidence="1">
    <name type="scientific">Octopus bimaculoides</name>
    <name type="common">California two-spotted octopus</name>
    <dbReference type="NCBI Taxonomy" id="37653"/>
    <lineage>
        <taxon>Eukaryota</taxon>
        <taxon>Metazoa</taxon>
        <taxon>Spiralia</taxon>
        <taxon>Lophotrochozoa</taxon>
        <taxon>Mollusca</taxon>
        <taxon>Cephalopoda</taxon>
        <taxon>Coleoidea</taxon>
        <taxon>Octopodiformes</taxon>
        <taxon>Octopoda</taxon>
        <taxon>Incirrata</taxon>
        <taxon>Octopodidae</taxon>
        <taxon>Octopus</taxon>
    </lineage>
</organism>
<dbReference type="EMBL" id="KQ418018">
    <property type="protein sequence ID" value="KOF89250.1"/>
    <property type="molecule type" value="Genomic_DNA"/>
</dbReference>
<dbReference type="AlphaFoldDB" id="A0A0L8HKD8"/>
<evidence type="ECO:0000313" key="1">
    <source>
        <dbReference type="EMBL" id="KOF89250.1"/>
    </source>
</evidence>
<gene>
    <name evidence="1" type="ORF">OCBIM_22013381mg</name>
</gene>
<name>A0A0L8HKD8_OCTBM</name>
<reference evidence="1" key="1">
    <citation type="submission" date="2015-07" db="EMBL/GenBank/DDBJ databases">
        <title>MeaNS - Measles Nucleotide Surveillance Program.</title>
        <authorList>
            <person name="Tran T."/>
            <person name="Druce J."/>
        </authorList>
    </citation>
    <scope>NUCLEOTIDE SEQUENCE</scope>
    <source>
        <strain evidence="1">UCB-OBI-ISO-001</strain>
        <tissue evidence="1">Gonad</tissue>
    </source>
</reference>
<proteinExistence type="predicted"/>
<sequence>MKVCNTSFDIDPWQVKPVDFSRDIHLPGEKGFLLPLPVP</sequence>
<protein>
    <submittedName>
        <fullName evidence="1">Uncharacterized protein</fullName>
    </submittedName>
</protein>
<accession>A0A0L8HKD8</accession>